<dbReference type="Gene3D" id="1.10.150.320">
    <property type="entry name" value="Photosystem II 12 kDa extrinsic protein"/>
    <property type="match status" value="1"/>
</dbReference>
<sequence>MNTATAKQLQAVNGIGEAFSKRIIKFRNKFKGGFIADVQLQDVYGLTPEVIQKLLLDFTVKTPRQIEKINLNTASVDQLVTVQHIDYDLAHHIIEQRNLREGFSSFSELLKVKDFPVNKIGIIELYLQIDNTN</sequence>
<dbReference type="Gene3D" id="1.10.150.280">
    <property type="entry name" value="AF1531-like domain"/>
    <property type="match status" value="1"/>
</dbReference>
<dbReference type="EMBL" id="BBNQ01000016">
    <property type="protein sequence ID" value="GAL64122.1"/>
    <property type="molecule type" value="Genomic_DNA"/>
</dbReference>
<evidence type="ECO:0000313" key="1">
    <source>
        <dbReference type="EMBL" id="GAL64122.1"/>
    </source>
</evidence>
<name>A0A090W9C1_9FLAO</name>
<organism evidence="1 2">
    <name type="scientific">Algibacter lectus</name>
    <dbReference type="NCBI Taxonomy" id="221126"/>
    <lineage>
        <taxon>Bacteria</taxon>
        <taxon>Pseudomonadati</taxon>
        <taxon>Bacteroidota</taxon>
        <taxon>Flavobacteriia</taxon>
        <taxon>Flavobacteriales</taxon>
        <taxon>Flavobacteriaceae</taxon>
        <taxon>Algibacter</taxon>
    </lineage>
</organism>
<dbReference type="AlphaFoldDB" id="A0A090W9C1"/>
<comment type="caution">
    <text evidence="1">The sequence shown here is derived from an EMBL/GenBank/DDBJ whole genome shotgun (WGS) entry which is preliminary data.</text>
</comment>
<protein>
    <submittedName>
        <fullName evidence="1">Conserved domain protein</fullName>
    </submittedName>
</protein>
<accession>A0A090W9C1</accession>
<evidence type="ECO:0000313" key="2">
    <source>
        <dbReference type="Proteomes" id="UP000029644"/>
    </source>
</evidence>
<dbReference type="Proteomes" id="UP000029644">
    <property type="component" value="Unassembled WGS sequence"/>
</dbReference>
<proteinExistence type="predicted"/>
<dbReference type="Pfam" id="PF12836">
    <property type="entry name" value="HHH_3"/>
    <property type="match status" value="2"/>
</dbReference>
<dbReference type="InterPro" id="IPR010994">
    <property type="entry name" value="RuvA_2-like"/>
</dbReference>
<dbReference type="SUPFAM" id="SSF47781">
    <property type="entry name" value="RuvA domain 2-like"/>
    <property type="match status" value="2"/>
</dbReference>
<dbReference type="InterPro" id="IPR051675">
    <property type="entry name" value="Endo/Exo/Phosphatase_dom_1"/>
</dbReference>
<gene>
    <name evidence="1" type="ORF">JCM19300_2275</name>
</gene>
<dbReference type="PANTHER" id="PTHR21180:SF32">
    <property type="entry name" value="ENDONUCLEASE_EXONUCLEASE_PHOSPHATASE FAMILY DOMAIN-CONTAINING PROTEIN 1"/>
    <property type="match status" value="1"/>
</dbReference>
<dbReference type="PANTHER" id="PTHR21180">
    <property type="entry name" value="ENDONUCLEASE/EXONUCLEASE/PHOSPHATASE FAMILY DOMAIN-CONTAINING PROTEIN 1"/>
    <property type="match status" value="1"/>
</dbReference>
<dbReference type="RefSeq" id="WP_369441231.1">
    <property type="nucleotide sequence ID" value="NZ_BBNQ01000016.1"/>
</dbReference>
<reference evidence="1 2" key="1">
    <citation type="journal article" date="2014" name="Genome Announc.">
        <title>Draft Genome Sequences of Marine Flavobacterium Algibacter lectus Strains SS8 and NR4.</title>
        <authorList>
            <person name="Takatani N."/>
            <person name="Nakanishi M."/>
            <person name="Meirelles P."/>
            <person name="Mino S."/>
            <person name="Suda W."/>
            <person name="Oshima K."/>
            <person name="Hattori M."/>
            <person name="Ohkuma M."/>
            <person name="Hosokawa M."/>
            <person name="Miyashita K."/>
            <person name="Thompson F.L."/>
            <person name="Niwa A."/>
            <person name="Sawabe T."/>
            <person name="Sawabe T."/>
        </authorList>
    </citation>
    <scope>NUCLEOTIDE SEQUENCE [LARGE SCALE GENOMIC DNA]</scope>
    <source>
        <strain evidence="1 2">JCM 19300</strain>
    </source>
</reference>
<dbReference type="GO" id="GO:0015628">
    <property type="term" value="P:protein secretion by the type II secretion system"/>
    <property type="evidence" value="ECO:0007669"/>
    <property type="project" value="TreeGrafter"/>
</dbReference>
<dbReference type="GO" id="GO:0015627">
    <property type="term" value="C:type II protein secretion system complex"/>
    <property type="evidence" value="ECO:0007669"/>
    <property type="project" value="TreeGrafter"/>
</dbReference>